<feature type="domain" description="Peptidase C39-like" evidence="1">
    <location>
        <begin position="209"/>
        <end position="346"/>
    </location>
</feature>
<dbReference type="STRING" id="1423804.FD14_GL000820"/>
<dbReference type="Pfam" id="PF13529">
    <property type="entry name" value="Peptidase_C39_2"/>
    <property type="match status" value="1"/>
</dbReference>
<keyword evidence="3" id="KW-1185">Reference proteome</keyword>
<protein>
    <recommendedName>
        <fullName evidence="1">Peptidase C39-like domain-containing protein</fullName>
    </recommendedName>
</protein>
<proteinExistence type="predicted"/>
<dbReference type="InterPro" id="IPR039564">
    <property type="entry name" value="Peptidase_C39-like"/>
</dbReference>
<evidence type="ECO:0000259" key="1">
    <source>
        <dbReference type="Pfam" id="PF13529"/>
    </source>
</evidence>
<dbReference type="AlphaFoldDB" id="A0A0R2F291"/>
<dbReference type="EMBL" id="AYZM01000096">
    <property type="protein sequence ID" value="KRN22403.1"/>
    <property type="molecule type" value="Genomic_DNA"/>
</dbReference>
<accession>A0A0R2F291</accession>
<evidence type="ECO:0000313" key="2">
    <source>
        <dbReference type="EMBL" id="KRN22403.1"/>
    </source>
</evidence>
<dbReference type="PATRIC" id="fig|1423804.4.peg.879"/>
<reference evidence="2 3" key="1">
    <citation type="journal article" date="2015" name="Genome Announc.">
        <title>Expanding the biotechnology potential of lactobacilli through comparative genomics of 213 strains and associated genera.</title>
        <authorList>
            <person name="Sun Z."/>
            <person name="Harris H.M."/>
            <person name="McCann A."/>
            <person name="Guo C."/>
            <person name="Argimon S."/>
            <person name="Zhang W."/>
            <person name="Yang X."/>
            <person name="Jeffery I.B."/>
            <person name="Cooney J.C."/>
            <person name="Kagawa T.F."/>
            <person name="Liu W."/>
            <person name="Song Y."/>
            <person name="Salvetti E."/>
            <person name="Wrobel A."/>
            <person name="Rasinkangas P."/>
            <person name="Parkhill J."/>
            <person name="Rea M.C."/>
            <person name="O'Sullivan O."/>
            <person name="Ritari J."/>
            <person name="Douillard F.P."/>
            <person name="Paul Ross R."/>
            <person name="Yang R."/>
            <person name="Briner A.E."/>
            <person name="Felis G.E."/>
            <person name="de Vos W.M."/>
            <person name="Barrangou R."/>
            <person name="Klaenhammer T.R."/>
            <person name="Caufield P.W."/>
            <person name="Cui Y."/>
            <person name="Zhang H."/>
            <person name="O'Toole P.W."/>
        </authorList>
    </citation>
    <scope>NUCLEOTIDE SEQUENCE [LARGE SCALE GENOMIC DNA]</scope>
    <source>
        <strain evidence="2 3">DSM 23365</strain>
    </source>
</reference>
<organism evidence="2 3">
    <name type="scientific">Secundilactobacillus similis DSM 23365 = JCM 2765</name>
    <dbReference type="NCBI Taxonomy" id="1423804"/>
    <lineage>
        <taxon>Bacteria</taxon>
        <taxon>Bacillati</taxon>
        <taxon>Bacillota</taxon>
        <taxon>Bacilli</taxon>
        <taxon>Lactobacillales</taxon>
        <taxon>Lactobacillaceae</taxon>
        <taxon>Secundilactobacillus</taxon>
    </lineage>
</organism>
<name>A0A0R2F291_9LACO</name>
<gene>
    <name evidence="2" type="ORF">FD14_GL000820</name>
</gene>
<dbReference type="Proteomes" id="UP000051442">
    <property type="component" value="Unassembled WGS sequence"/>
</dbReference>
<sequence>MKLSKFLLGTAVGLAAGVAALYYKQRTVEAPARRNNTRVFDDFSAVDLDEFGDQLSVAAADPKALVLAQPDEKYVLEGRLTTPEFELPAFKDLVVSWNALTPVGTEVEVSARVNVSGHWSKWHSWGRWSTNQLSGSVANDVEDSLAGIDTDTLTVKTGVATRAQLSIRLRSNDQRQTPVLKLLAASMKPVKTDLMVDDQTVEVDRVISAPAYSQEIRDPKLAPGICSPTTISMAVNRQNADILPEEAALRNYDTTYDGFGNWSFSTAMAGSLGYRAYTAFTNLDGLRREIAKGFPVGVSVQYTNDPNNGKLPYVKQAPGDTYGHLLLVTGFTKLNGVDMVAVNDSYADHDDEAKRFYRLDQFSEAWHSRVAYFVGANYDGYDRLAQPSRVTVDLAPDATHRYFSVNLHEQRLPITKEMITQSKPFTLASTTVAVTTDGGDPVATTAQQQFEYADVDDEGRLAIDVDAIKAANPAATEVTVYIARLAQPTLVGTIPLVTSHDPE</sequence>
<evidence type="ECO:0000313" key="3">
    <source>
        <dbReference type="Proteomes" id="UP000051442"/>
    </source>
</evidence>
<dbReference type="Gene3D" id="3.90.70.10">
    <property type="entry name" value="Cysteine proteinases"/>
    <property type="match status" value="1"/>
</dbReference>
<comment type="caution">
    <text evidence="2">The sequence shown here is derived from an EMBL/GenBank/DDBJ whole genome shotgun (WGS) entry which is preliminary data.</text>
</comment>
<dbReference type="RefSeq" id="WP_202813647.1">
    <property type="nucleotide sequence ID" value="NZ_AYZM01000096.1"/>
</dbReference>